<dbReference type="RefSeq" id="WP_254182241.1">
    <property type="nucleotide sequence ID" value="NZ_JANARS010000006.1"/>
</dbReference>
<feature type="transmembrane region" description="Helical" evidence="5">
    <location>
        <begin position="49"/>
        <end position="65"/>
    </location>
</feature>
<feature type="transmembrane region" description="Helical" evidence="5">
    <location>
        <begin position="244"/>
        <end position="265"/>
    </location>
</feature>
<dbReference type="EMBL" id="JANARS010000006">
    <property type="protein sequence ID" value="MCP3423044.1"/>
    <property type="molecule type" value="Genomic_DNA"/>
</dbReference>
<feature type="transmembrane region" description="Helical" evidence="5">
    <location>
        <begin position="131"/>
        <end position="152"/>
    </location>
</feature>
<feature type="transmembrane region" description="Helical" evidence="5">
    <location>
        <begin position="322"/>
        <end position="342"/>
    </location>
</feature>
<feature type="domain" description="STAS" evidence="6">
    <location>
        <begin position="434"/>
        <end position="547"/>
    </location>
</feature>
<dbReference type="InterPro" id="IPR036513">
    <property type="entry name" value="STAS_dom_sf"/>
</dbReference>
<feature type="transmembrane region" description="Helical" evidence="5">
    <location>
        <begin position="285"/>
        <end position="302"/>
    </location>
</feature>
<feature type="transmembrane region" description="Helical" evidence="5">
    <location>
        <begin position="378"/>
        <end position="406"/>
    </location>
</feature>
<gene>
    <name evidence="7" type="ORF">NCI01_14665</name>
</gene>
<accession>A0ABT1L0B7</accession>
<evidence type="ECO:0000256" key="2">
    <source>
        <dbReference type="ARBA" id="ARBA00022692"/>
    </source>
</evidence>
<evidence type="ECO:0000256" key="4">
    <source>
        <dbReference type="ARBA" id="ARBA00023136"/>
    </source>
</evidence>
<comment type="caution">
    <text evidence="7">The sequence shown here is derived from an EMBL/GenBank/DDBJ whole genome shotgun (WGS) entry which is preliminary data.</text>
</comment>
<name>A0ABT1L0B7_9ACTN</name>
<dbReference type="InterPro" id="IPR011547">
    <property type="entry name" value="SLC26A/SulP_dom"/>
</dbReference>
<evidence type="ECO:0000313" key="7">
    <source>
        <dbReference type="EMBL" id="MCP3423044.1"/>
    </source>
</evidence>
<evidence type="ECO:0000259" key="6">
    <source>
        <dbReference type="PROSITE" id="PS50801"/>
    </source>
</evidence>
<dbReference type="PANTHER" id="PTHR11814">
    <property type="entry name" value="SULFATE TRANSPORTER"/>
    <property type="match status" value="1"/>
</dbReference>
<keyword evidence="3 5" id="KW-1133">Transmembrane helix</keyword>
<feature type="transmembrane region" description="Helical" evidence="5">
    <location>
        <begin position="100"/>
        <end position="122"/>
    </location>
</feature>
<protein>
    <submittedName>
        <fullName evidence="7">SulP family inorganic anion transporter</fullName>
    </submittedName>
</protein>
<organism evidence="7 8">
    <name type="scientific">Nocardioides pinisoli</name>
    <dbReference type="NCBI Taxonomy" id="2950279"/>
    <lineage>
        <taxon>Bacteria</taxon>
        <taxon>Bacillati</taxon>
        <taxon>Actinomycetota</taxon>
        <taxon>Actinomycetes</taxon>
        <taxon>Propionibacteriales</taxon>
        <taxon>Nocardioidaceae</taxon>
        <taxon>Nocardioides</taxon>
    </lineage>
</organism>
<feature type="transmembrane region" description="Helical" evidence="5">
    <location>
        <begin position="172"/>
        <end position="191"/>
    </location>
</feature>
<sequence>MNASRRPRGPRPPGGRVLRRDVLAGITVAAYLVPQVLAYAGLARMPPEAGLWAAFVALAVYFVVGSSPQLSVGPESTTALMTGAALASITAPGASTRDTAALLALAVGAVCLLAWAGGLGFLSDLLSKPVLVGYMAGIAGLMILSQAGRATGADVPDGDPLAEAWWLAQHPSAIHGPTLAVCLGTLAVLLLGARLWPTGPVPLAGMLAATLAVSVAGLSDDGVAVVGTLPFALPTVGLPSVSSLGSWALLTTALAIAVVGFTDNVLTGRAFAARHGDRVDARRELLALGAANIAAGAVHGFPVSSSGSRTAIADAVGGRTRWTGLATLGAALLLVVALRPVLARFPDAALAAVVVYAGLRLVDVPEFARIARYRRAELLIALATTFGVVVVGVLEGVLVAVSLSLVDVLRRVARPHDAVEGLVPDLAGMHDVDDYDDAEAVPGLLVYRYDAPLFFANAENFLSRVRESVVAYDPEWVLLNFEAMGEVDLTGADALETLRAELAEQGVVLAIARLKQDQRDVLQPSGVLQRIGAEHIFPTLPTALDAYRAASGPTPPPSAAP</sequence>
<feature type="transmembrane region" description="Helical" evidence="5">
    <location>
        <begin position="21"/>
        <end position="43"/>
    </location>
</feature>
<comment type="subcellular location">
    <subcellularLocation>
        <location evidence="1">Membrane</location>
        <topology evidence="1">Multi-pass membrane protein</topology>
    </subcellularLocation>
</comment>
<evidence type="ECO:0000256" key="1">
    <source>
        <dbReference type="ARBA" id="ARBA00004141"/>
    </source>
</evidence>
<dbReference type="InterPro" id="IPR001902">
    <property type="entry name" value="SLC26A/SulP_fam"/>
</dbReference>
<dbReference type="Gene3D" id="3.30.750.24">
    <property type="entry name" value="STAS domain"/>
    <property type="match status" value="1"/>
</dbReference>
<proteinExistence type="predicted"/>
<keyword evidence="8" id="KW-1185">Reference proteome</keyword>
<dbReference type="Pfam" id="PF00916">
    <property type="entry name" value="Sulfate_transp"/>
    <property type="match status" value="1"/>
</dbReference>
<evidence type="ECO:0000256" key="3">
    <source>
        <dbReference type="ARBA" id="ARBA00022989"/>
    </source>
</evidence>
<dbReference type="InterPro" id="IPR002645">
    <property type="entry name" value="STAS_dom"/>
</dbReference>
<reference evidence="7 8" key="1">
    <citation type="submission" date="2022-06" db="EMBL/GenBank/DDBJ databases">
        <authorList>
            <person name="So Y."/>
        </authorList>
    </citation>
    <scope>NUCLEOTIDE SEQUENCE [LARGE SCALE GENOMIC DNA]</scope>
    <source>
        <strain evidence="7 8">STR3</strain>
    </source>
</reference>
<evidence type="ECO:0000313" key="8">
    <source>
        <dbReference type="Proteomes" id="UP001204524"/>
    </source>
</evidence>
<keyword evidence="2 5" id="KW-0812">Transmembrane</keyword>
<dbReference type="SUPFAM" id="SSF52091">
    <property type="entry name" value="SpoIIaa-like"/>
    <property type="match status" value="1"/>
</dbReference>
<dbReference type="Pfam" id="PF01740">
    <property type="entry name" value="STAS"/>
    <property type="match status" value="1"/>
</dbReference>
<keyword evidence="4 5" id="KW-0472">Membrane</keyword>
<feature type="transmembrane region" description="Helical" evidence="5">
    <location>
        <begin position="203"/>
        <end position="232"/>
    </location>
</feature>
<dbReference type="PROSITE" id="PS50801">
    <property type="entry name" value="STAS"/>
    <property type="match status" value="1"/>
</dbReference>
<dbReference type="CDD" id="cd07042">
    <property type="entry name" value="STAS_SulP_like_sulfate_transporter"/>
    <property type="match status" value="1"/>
</dbReference>
<feature type="transmembrane region" description="Helical" evidence="5">
    <location>
        <begin position="77"/>
        <end position="94"/>
    </location>
</feature>
<dbReference type="Proteomes" id="UP001204524">
    <property type="component" value="Unassembled WGS sequence"/>
</dbReference>
<evidence type="ECO:0000256" key="5">
    <source>
        <dbReference type="SAM" id="Phobius"/>
    </source>
</evidence>